<reference evidence="2 3" key="1">
    <citation type="submission" date="2019-02" db="EMBL/GenBank/DDBJ databases">
        <title>Deep-cultivation of Planctomycetes and their phenomic and genomic characterization uncovers novel biology.</title>
        <authorList>
            <person name="Wiegand S."/>
            <person name="Jogler M."/>
            <person name="Boedeker C."/>
            <person name="Pinto D."/>
            <person name="Vollmers J."/>
            <person name="Rivas-Marin E."/>
            <person name="Kohn T."/>
            <person name="Peeters S.H."/>
            <person name="Heuer A."/>
            <person name="Rast P."/>
            <person name="Oberbeckmann S."/>
            <person name="Bunk B."/>
            <person name="Jeske O."/>
            <person name="Meyerdierks A."/>
            <person name="Storesund J.E."/>
            <person name="Kallscheuer N."/>
            <person name="Luecker S."/>
            <person name="Lage O.M."/>
            <person name="Pohl T."/>
            <person name="Merkel B.J."/>
            <person name="Hornburger P."/>
            <person name="Mueller R.-W."/>
            <person name="Bruemmer F."/>
            <person name="Labrenz M."/>
            <person name="Spormann A.M."/>
            <person name="Op den Camp H."/>
            <person name="Overmann J."/>
            <person name="Amann R."/>
            <person name="Jetten M.S.M."/>
            <person name="Mascher T."/>
            <person name="Medema M.H."/>
            <person name="Devos D.P."/>
            <person name="Kaster A.-K."/>
            <person name="Ovreas L."/>
            <person name="Rohde M."/>
            <person name="Galperin M.Y."/>
            <person name="Jogler C."/>
        </authorList>
    </citation>
    <scope>NUCLEOTIDE SEQUENCE [LARGE SCALE GENOMIC DNA]</scope>
    <source>
        <strain evidence="2 3">Mal4</strain>
    </source>
</reference>
<dbReference type="Proteomes" id="UP000320496">
    <property type="component" value="Chromosome"/>
</dbReference>
<dbReference type="RefSeq" id="WP_145367073.1">
    <property type="nucleotide sequence ID" value="NZ_CP036275.1"/>
</dbReference>
<dbReference type="KEGG" id="mri:Mal4_06940"/>
<sequence length="718" mass="80281">MSLDPYALCPCGSGKKLKFCCQDIVAEMEKVERLQENNQPRMALQLLDKLEKSHPGNAWIATNRGLALIHDNRPDEAKNSLAGFLRNSPKHPLANALFGLASMNADGYPECRKAVHRAFLRATGHYPALVGLLAGSLAAVYIDQGQIMAARQHLALAMRIGDEQQRKRAFLSLLELDGDTSIPYPLRGVHRVPQFGDSDSEETRKAGQLASRGCWHEAADLLTQQAQQGTASAELWHAIGLYRAWSGDETSATEAFRKAADSYDNPSAAIECVTLAQLFEQMQPENTTKIRVQRYRITSVGRLLTVLDESKRLQRVPDMTQDGQSEEGAPSARYLLLDRPLPGRDEVAGLNHDNIPQHIARLTIFDADPENDIPAQAYLSGMEGEQLENARDLFAATTGEIAQAEAPESDEPDADVAGQIPHEQVPLQWNAFFPPETPGSVRREFEEKHWNLVWFETWMNTPQQALGGQSPQEATGDSEKKTALAASLNVLDAFCDARRIMIPRDELREKLGVEPPTPLEVDDETSFSNLTFDELRRLNLSELSDEQFRHVLQRALLTRHAAFLHAVLQDYLRRDLPEDEAMQRGRAYSTLSEICRASLQHEEALNWVIEGQKHAGTQQNAFEQVLQWKMREVTMRLDEPESEDFRKLMLELWNDYGAKLPALRERLTELTQMLGIDPPWSTSIVTPDAGGSKEGPWTPGGEPPQASGEQKLWLPGQD</sequence>
<organism evidence="2 3">
    <name type="scientific">Maioricimonas rarisocia</name>
    <dbReference type="NCBI Taxonomy" id="2528026"/>
    <lineage>
        <taxon>Bacteria</taxon>
        <taxon>Pseudomonadati</taxon>
        <taxon>Planctomycetota</taxon>
        <taxon>Planctomycetia</taxon>
        <taxon>Planctomycetales</taxon>
        <taxon>Planctomycetaceae</taxon>
        <taxon>Maioricimonas</taxon>
    </lineage>
</organism>
<dbReference type="Gene3D" id="1.25.40.10">
    <property type="entry name" value="Tetratricopeptide repeat domain"/>
    <property type="match status" value="1"/>
</dbReference>
<evidence type="ECO:0000256" key="1">
    <source>
        <dbReference type="SAM" id="MobiDB-lite"/>
    </source>
</evidence>
<evidence type="ECO:0000313" key="3">
    <source>
        <dbReference type="Proteomes" id="UP000320496"/>
    </source>
</evidence>
<dbReference type="AlphaFoldDB" id="A0A517Z1Q3"/>
<accession>A0A517Z1Q3</accession>
<proteinExistence type="predicted"/>
<gene>
    <name evidence="2" type="ORF">Mal4_06940</name>
</gene>
<feature type="region of interest" description="Disordered" evidence="1">
    <location>
        <begin position="681"/>
        <end position="718"/>
    </location>
</feature>
<dbReference type="EMBL" id="CP036275">
    <property type="protein sequence ID" value="QDU36408.1"/>
    <property type="molecule type" value="Genomic_DNA"/>
</dbReference>
<keyword evidence="3" id="KW-1185">Reference proteome</keyword>
<dbReference type="OrthoDB" id="242313at2"/>
<evidence type="ECO:0000313" key="2">
    <source>
        <dbReference type="EMBL" id="QDU36408.1"/>
    </source>
</evidence>
<dbReference type="SUPFAM" id="SSF48452">
    <property type="entry name" value="TPR-like"/>
    <property type="match status" value="1"/>
</dbReference>
<name>A0A517Z1Q3_9PLAN</name>
<protein>
    <submittedName>
        <fullName evidence="2">SEC-C motif protein</fullName>
    </submittedName>
</protein>
<dbReference type="InterPro" id="IPR011990">
    <property type="entry name" value="TPR-like_helical_dom_sf"/>
</dbReference>